<sequence>MIFRKTLLTLAAVALMPTAFAWAQADSQPSGQVPTAESAARAQGKSPASALDHGKRVTPSTRNKAWRQLKSEQRSPTPAAPMTANQHEVSRSDAEQEAGHTLPGTPSGN</sequence>
<feature type="chain" id="PRO_5032879832" evidence="2">
    <location>
        <begin position="22"/>
        <end position="109"/>
    </location>
</feature>
<evidence type="ECO:0000256" key="1">
    <source>
        <dbReference type="SAM" id="MobiDB-lite"/>
    </source>
</evidence>
<feature type="region of interest" description="Disordered" evidence="1">
    <location>
        <begin position="25"/>
        <end position="109"/>
    </location>
</feature>
<reference evidence="3 4" key="1">
    <citation type="submission" date="2020-06" db="EMBL/GenBank/DDBJ databases">
        <title>Description of novel acetic acid bacteria.</title>
        <authorList>
            <person name="Sombolestani A."/>
        </authorList>
    </citation>
    <scope>NUCLEOTIDE SEQUENCE [LARGE SCALE GENOMIC DNA]</scope>
    <source>
        <strain evidence="3 4">LMG 27010</strain>
    </source>
</reference>
<proteinExistence type="predicted"/>
<dbReference type="AlphaFoldDB" id="A0A850P3C3"/>
<dbReference type="EMBL" id="JABXXR010000003">
    <property type="protein sequence ID" value="NVN39165.1"/>
    <property type="molecule type" value="Genomic_DNA"/>
</dbReference>
<dbReference type="Proteomes" id="UP000585665">
    <property type="component" value="Unassembled WGS sequence"/>
</dbReference>
<feature type="compositionally biased region" description="Basic and acidic residues" evidence="1">
    <location>
        <begin position="88"/>
        <end position="98"/>
    </location>
</feature>
<feature type="signal peptide" evidence="2">
    <location>
        <begin position="1"/>
        <end position="21"/>
    </location>
</feature>
<evidence type="ECO:0000256" key="2">
    <source>
        <dbReference type="SAM" id="SignalP"/>
    </source>
</evidence>
<evidence type="ECO:0000313" key="4">
    <source>
        <dbReference type="Proteomes" id="UP000585665"/>
    </source>
</evidence>
<keyword evidence="2" id="KW-0732">Signal</keyword>
<organism evidence="3 4">
    <name type="scientific">Ameyamaea chiangmaiensis</name>
    <dbReference type="NCBI Taxonomy" id="442969"/>
    <lineage>
        <taxon>Bacteria</taxon>
        <taxon>Pseudomonadati</taxon>
        <taxon>Pseudomonadota</taxon>
        <taxon>Alphaproteobacteria</taxon>
        <taxon>Acetobacterales</taxon>
        <taxon>Acetobacteraceae</taxon>
        <taxon>Ameyamaea</taxon>
    </lineage>
</organism>
<name>A0A850P3C3_9PROT</name>
<protein>
    <submittedName>
        <fullName evidence="3">Uncharacterized protein</fullName>
    </submittedName>
</protein>
<feature type="compositionally biased region" description="Polar residues" evidence="1">
    <location>
        <begin position="25"/>
        <end position="35"/>
    </location>
</feature>
<keyword evidence="4" id="KW-1185">Reference proteome</keyword>
<comment type="caution">
    <text evidence="3">The sequence shown here is derived from an EMBL/GenBank/DDBJ whole genome shotgun (WGS) entry which is preliminary data.</text>
</comment>
<evidence type="ECO:0000313" key="3">
    <source>
        <dbReference type="EMBL" id="NVN39165.1"/>
    </source>
</evidence>
<accession>A0A850P3C3</accession>
<gene>
    <name evidence="3" type="ORF">HUK82_01110</name>
</gene>
<dbReference type="RefSeq" id="WP_176612182.1">
    <property type="nucleotide sequence ID" value="NZ_JABXXR010000003.1"/>
</dbReference>